<proteinExistence type="predicted"/>
<feature type="chain" id="PRO_5034568068" evidence="2">
    <location>
        <begin position="17"/>
        <end position="455"/>
    </location>
</feature>
<comment type="caution">
    <text evidence="3">The sequence shown here is derived from an EMBL/GenBank/DDBJ whole genome shotgun (WGS) entry which is preliminary data.</text>
</comment>
<evidence type="ECO:0000256" key="2">
    <source>
        <dbReference type="SAM" id="SignalP"/>
    </source>
</evidence>
<evidence type="ECO:0000256" key="1">
    <source>
        <dbReference type="SAM" id="MobiDB-lite"/>
    </source>
</evidence>
<evidence type="ECO:0000313" key="3">
    <source>
        <dbReference type="EMBL" id="KAF7291624.1"/>
    </source>
</evidence>
<name>A0A8H6VXC0_MYCCL</name>
<protein>
    <submittedName>
        <fullName evidence="3">Uncharacterized protein</fullName>
    </submittedName>
</protein>
<feature type="region of interest" description="Disordered" evidence="1">
    <location>
        <begin position="197"/>
        <end position="216"/>
    </location>
</feature>
<dbReference type="Proteomes" id="UP000613580">
    <property type="component" value="Unassembled WGS sequence"/>
</dbReference>
<evidence type="ECO:0000313" key="4">
    <source>
        <dbReference type="Proteomes" id="UP000613580"/>
    </source>
</evidence>
<feature type="signal peptide" evidence="2">
    <location>
        <begin position="1"/>
        <end position="16"/>
    </location>
</feature>
<dbReference type="AlphaFoldDB" id="A0A8H6VXC0"/>
<reference evidence="3" key="1">
    <citation type="submission" date="2020-05" db="EMBL/GenBank/DDBJ databases">
        <title>Mycena genomes resolve the evolution of fungal bioluminescence.</title>
        <authorList>
            <person name="Tsai I.J."/>
        </authorList>
    </citation>
    <scope>NUCLEOTIDE SEQUENCE</scope>
    <source>
        <strain evidence="3">110903Hualien_Pintung</strain>
    </source>
</reference>
<gene>
    <name evidence="3" type="ORF">HMN09_01253600</name>
</gene>
<keyword evidence="2" id="KW-0732">Signal</keyword>
<keyword evidence="4" id="KW-1185">Reference proteome</keyword>
<accession>A0A8H6VXC0</accession>
<dbReference type="OrthoDB" id="10576243at2759"/>
<dbReference type="EMBL" id="JACAZE010000024">
    <property type="protein sequence ID" value="KAF7291624.1"/>
    <property type="molecule type" value="Genomic_DNA"/>
</dbReference>
<organism evidence="3 4">
    <name type="scientific">Mycena chlorophos</name>
    <name type="common">Agaric fungus</name>
    <name type="synonym">Agaricus chlorophos</name>
    <dbReference type="NCBI Taxonomy" id="658473"/>
    <lineage>
        <taxon>Eukaryota</taxon>
        <taxon>Fungi</taxon>
        <taxon>Dikarya</taxon>
        <taxon>Basidiomycota</taxon>
        <taxon>Agaricomycotina</taxon>
        <taxon>Agaricomycetes</taxon>
        <taxon>Agaricomycetidae</taxon>
        <taxon>Agaricales</taxon>
        <taxon>Marasmiineae</taxon>
        <taxon>Mycenaceae</taxon>
        <taxon>Mycena</taxon>
    </lineage>
</organism>
<sequence>MIHTIALLASLEPAMALNISCAYMVTRGSRRHFVVYSLQQLEKYAGYNPRVYSFIAGDYSSDRITLPRPPRGVLVRPDPQQLKIRYLAYVRKTVALLRAKDVLLLPILAPCSPVNTNVPIRRGDAGTELAPEELAHALTGILAGVDVIVWMPSWVRPSLWTSPEQPWRVVFPCETRLSSKFPTKPLNIAVFIRPKEHPVSDDREQRHSGPPEHDVEDARELVRNLGTAIVDNNLDKSGKLQHPANLLLYSLYQIQIVPTQESPRIAWDCLLRPSRDHATLVSQLTMAGDALGHRLDCFMTVYVFSRYILGIPLEDLHSGASPNNPQGLYWRWLERTCLLGDSQGFDIFQDETKIYDLPYAVGIRHSLRVQWLEPLKWLAQNWIAVGKPPVTIRQVVYARLWRISAFAGQDALALYDLYGREPMFDANMRQLQLWERQERAYDLAYECFSDCVFMH</sequence>